<comment type="similarity">
    <text evidence="1">Belongs to the universal stress protein A family.</text>
</comment>
<evidence type="ECO:0000313" key="3">
    <source>
        <dbReference type="EMBL" id="MEL4456951.1"/>
    </source>
</evidence>
<sequence length="265" mass="29668">MKNILVPVGSNINALNTLQYAIDFAQAVGAKIYLVHVYSSPKISGGLLNVDQIMERDSKETLKEHLNNVDRKDVKIITSTLKGYSVIDTLKQLNKLLNIDLIIASTKNDGADDTVFLGKITGSIIKDTKVPVLIIPAQVKFKPVKKILMTIKSGSIKSVETLDLLVKIQQTFNSNINLLQVKTPKLDAKDLELNDKLKSLIDTHIPTTNATVYQGVLQFLNVEKPDMLCVIRRRRGFFKKLWEDDRVKKIDFNSNIPLLVLKGMS</sequence>
<reference evidence="3 4" key="1">
    <citation type="submission" date="2024-04" db="EMBL/GenBank/DDBJ databases">
        <title>whole genome sequencing of Lutimonas vermicola strain IMCC1616.</title>
        <authorList>
            <person name="Bae S.S."/>
        </authorList>
    </citation>
    <scope>NUCLEOTIDE SEQUENCE [LARGE SCALE GENOMIC DNA]</scope>
    <source>
        <strain evidence="3 4">IMCC1616</strain>
    </source>
</reference>
<evidence type="ECO:0000259" key="2">
    <source>
        <dbReference type="Pfam" id="PF00582"/>
    </source>
</evidence>
<evidence type="ECO:0000256" key="1">
    <source>
        <dbReference type="ARBA" id="ARBA00008791"/>
    </source>
</evidence>
<accession>A0ABU9L3C8</accession>
<dbReference type="Proteomes" id="UP001474120">
    <property type="component" value="Unassembled WGS sequence"/>
</dbReference>
<gene>
    <name evidence="3" type="ORF">AABB81_13665</name>
</gene>
<keyword evidence="4" id="KW-1185">Reference proteome</keyword>
<dbReference type="InterPro" id="IPR006015">
    <property type="entry name" value="Universal_stress_UspA"/>
</dbReference>
<proteinExistence type="inferred from homology"/>
<feature type="domain" description="UspA" evidence="2">
    <location>
        <begin position="1"/>
        <end position="136"/>
    </location>
</feature>
<dbReference type="CDD" id="cd00293">
    <property type="entry name" value="USP-like"/>
    <property type="match status" value="1"/>
</dbReference>
<dbReference type="SUPFAM" id="SSF52402">
    <property type="entry name" value="Adenine nucleotide alpha hydrolases-like"/>
    <property type="match status" value="2"/>
</dbReference>
<dbReference type="PANTHER" id="PTHR46268">
    <property type="entry name" value="STRESS RESPONSE PROTEIN NHAX"/>
    <property type="match status" value="1"/>
</dbReference>
<dbReference type="Pfam" id="PF00582">
    <property type="entry name" value="Usp"/>
    <property type="match status" value="1"/>
</dbReference>
<dbReference type="Gene3D" id="3.40.50.12370">
    <property type="match status" value="1"/>
</dbReference>
<name>A0ABU9L3C8_9FLAO</name>
<dbReference type="PRINTS" id="PR01438">
    <property type="entry name" value="UNVRSLSTRESS"/>
</dbReference>
<dbReference type="EMBL" id="JBCDNA010000003">
    <property type="protein sequence ID" value="MEL4456951.1"/>
    <property type="molecule type" value="Genomic_DNA"/>
</dbReference>
<evidence type="ECO:0000313" key="4">
    <source>
        <dbReference type="Proteomes" id="UP001474120"/>
    </source>
</evidence>
<protein>
    <submittedName>
        <fullName evidence="3">Universal stress protein</fullName>
    </submittedName>
</protein>
<dbReference type="InterPro" id="IPR006016">
    <property type="entry name" value="UspA"/>
</dbReference>
<organism evidence="3 4">
    <name type="scientific">Lutimonas vermicola</name>
    <dbReference type="NCBI Taxonomy" id="414288"/>
    <lineage>
        <taxon>Bacteria</taxon>
        <taxon>Pseudomonadati</taxon>
        <taxon>Bacteroidota</taxon>
        <taxon>Flavobacteriia</taxon>
        <taxon>Flavobacteriales</taxon>
        <taxon>Flavobacteriaceae</taxon>
        <taxon>Lutimonas</taxon>
    </lineage>
</organism>
<dbReference type="PANTHER" id="PTHR46268:SF6">
    <property type="entry name" value="UNIVERSAL STRESS PROTEIN UP12"/>
    <property type="match status" value="1"/>
</dbReference>
<dbReference type="RefSeq" id="WP_342161115.1">
    <property type="nucleotide sequence ID" value="NZ_JBCDNA010000003.1"/>
</dbReference>
<comment type="caution">
    <text evidence="3">The sequence shown here is derived from an EMBL/GenBank/DDBJ whole genome shotgun (WGS) entry which is preliminary data.</text>
</comment>